<keyword evidence="2" id="KW-0812">Transmembrane</keyword>
<accession>G0N494</accession>
<protein>
    <submittedName>
        <fullName evidence="3">Uncharacterized protein</fullName>
    </submittedName>
</protein>
<keyword evidence="4" id="KW-1185">Reference proteome</keyword>
<dbReference type="AlphaFoldDB" id="G0N494"/>
<evidence type="ECO:0000313" key="3">
    <source>
        <dbReference type="EMBL" id="EGT52455.1"/>
    </source>
</evidence>
<organism evidence="4">
    <name type="scientific">Caenorhabditis brenneri</name>
    <name type="common">Nematode worm</name>
    <dbReference type="NCBI Taxonomy" id="135651"/>
    <lineage>
        <taxon>Eukaryota</taxon>
        <taxon>Metazoa</taxon>
        <taxon>Ecdysozoa</taxon>
        <taxon>Nematoda</taxon>
        <taxon>Chromadorea</taxon>
        <taxon>Rhabditida</taxon>
        <taxon>Rhabditina</taxon>
        <taxon>Rhabditomorpha</taxon>
        <taxon>Rhabditoidea</taxon>
        <taxon>Rhabditidae</taxon>
        <taxon>Peloderinae</taxon>
        <taxon>Caenorhabditis</taxon>
    </lineage>
</organism>
<dbReference type="InParanoid" id="G0N494"/>
<keyword evidence="2" id="KW-1133">Transmembrane helix</keyword>
<evidence type="ECO:0000256" key="1">
    <source>
        <dbReference type="SAM" id="MobiDB-lite"/>
    </source>
</evidence>
<feature type="transmembrane region" description="Helical" evidence="2">
    <location>
        <begin position="42"/>
        <end position="62"/>
    </location>
</feature>
<keyword evidence="2" id="KW-0472">Membrane</keyword>
<name>G0N494_CAEBE</name>
<dbReference type="Proteomes" id="UP000008068">
    <property type="component" value="Unassembled WGS sequence"/>
</dbReference>
<proteinExistence type="predicted"/>
<dbReference type="EMBL" id="GL379837">
    <property type="protein sequence ID" value="EGT52455.1"/>
    <property type="molecule type" value="Genomic_DNA"/>
</dbReference>
<feature type="region of interest" description="Disordered" evidence="1">
    <location>
        <begin position="1"/>
        <end position="23"/>
    </location>
</feature>
<sequence length="66" mass="8103">MTRQNKKYEKPSHKKKTTRPREEPEVQWTFGYIVGRWLNHTFIVFHLFLLMMFIAEVFCALFPKKK</sequence>
<dbReference type="HOGENOM" id="CLU_2833441_0_0_1"/>
<evidence type="ECO:0000313" key="4">
    <source>
        <dbReference type="Proteomes" id="UP000008068"/>
    </source>
</evidence>
<evidence type="ECO:0000256" key="2">
    <source>
        <dbReference type="SAM" id="Phobius"/>
    </source>
</evidence>
<gene>
    <name evidence="3" type="ORF">CAEBREN_19768</name>
</gene>
<feature type="compositionally biased region" description="Basic and acidic residues" evidence="1">
    <location>
        <begin position="1"/>
        <end position="11"/>
    </location>
</feature>
<reference evidence="4" key="1">
    <citation type="submission" date="2011-07" db="EMBL/GenBank/DDBJ databases">
        <authorList>
            <consortium name="Caenorhabditis brenneri Sequencing and Analysis Consortium"/>
            <person name="Wilson R.K."/>
        </authorList>
    </citation>
    <scope>NUCLEOTIDE SEQUENCE [LARGE SCALE GENOMIC DNA]</scope>
    <source>
        <strain evidence="4">PB2801</strain>
    </source>
</reference>